<dbReference type="RefSeq" id="WP_087425850.1">
    <property type="nucleotide sequence ID" value="NZ_NFII01000005.1"/>
</dbReference>
<comment type="caution">
    <text evidence="1">The sequence shown here is derived from an EMBL/GenBank/DDBJ whole genome shotgun (WGS) entry which is preliminary data.</text>
</comment>
<name>A0A1Y3Z189_9BACE</name>
<reference evidence="2" key="1">
    <citation type="submission" date="2017-04" db="EMBL/GenBank/DDBJ databases">
        <title>Function of individual gut microbiota members based on whole genome sequencing of pure cultures obtained from chicken caecum.</title>
        <authorList>
            <person name="Medvecky M."/>
            <person name="Cejkova D."/>
            <person name="Polansky O."/>
            <person name="Karasova D."/>
            <person name="Kubasova T."/>
            <person name="Cizek A."/>
            <person name="Rychlik I."/>
        </authorList>
    </citation>
    <scope>NUCLEOTIDE SEQUENCE [LARGE SCALE GENOMIC DNA]</scope>
    <source>
        <strain evidence="2">An43</strain>
    </source>
</reference>
<gene>
    <name evidence="1" type="ORF">B5F97_06835</name>
</gene>
<dbReference type="AlphaFoldDB" id="A0A1Y3Z189"/>
<dbReference type="EMBL" id="NFII01000005">
    <property type="protein sequence ID" value="OUO01370.1"/>
    <property type="molecule type" value="Genomic_DNA"/>
</dbReference>
<proteinExistence type="predicted"/>
<accession>A0A1Y3Z189</accession>
<protein>
    <submittedName>
        <fullName evidence="1">Addiction module toxin RelE</fullName>
    </submittedName>
</protein>
<sequence>MEAKAKFKIIYSEETIKFLNSLDEKTRAKIMYNVNKSKYVINKELFKKLDDADDIWEFRTLYNGISYRLFAFWDTDKETLVITTHGIIKKTQKTPSKEIAKAKEIRKIYFSSKK</sequence>
<dbReference type="Pfam" id="PF05973">
    <property type="entry name" value="Gp49"/>
    <property type="match status" value="1"/>
</dbReference>
<evidence type="ECO:0000313" key="2">
    <source>
        <dbReference type="Proteomes" id="UP000195386"/>
    </source>
</evidence>
<organism evidence="1 2">
    <name type="scientific">Bacteroides clarus</name>
    <dbReference type="NCBI Taxonomy" id="626929"/>
    <lineage>
        <taxon>Bacteria</taxon>
        <taxon>Pseudomonadati</taxon>
        <taxon>Bacteroidota</taxon>
        <taxon>Bacteroidia</taxon>
        <taxon>Bacteroidales</taxon>
        <taxon>Bacteroidaceae</taxon>
        <taxon>Bacteroides</taxon>
    </lineage>
</organism>
<dbReference type="InterPro" id="IPR009241">
    <property type="entry name" value="HigB-like"/>
</dbReference>
<dbReference type="Proteomes" id="UP000195386">
    <property type="component" value="Unassembled WGS sequence"/>
</dbReference>
<evidence type="ECO:0000313" key="1">
    <source>
        <dbReference type="EMBL" id="OUO01370.1"/>
    </source>
</evidence>